<sequence length="134" mass="15405" precursor="true">MRLWSGVIMLFWGLPSVQAMTMLPVPTEPIYAEPPIVKAKPAHQQFDCYELDAAINALHPFQYSYKPDFYSDSSNKVATGLIIFDNIPIFKAWLGLGYLGYSSLVTENEVRRMENVRQQIAMLQRLKAEKRCFQ</sequence>
<protein>
    <submittedName>
        <fullName evidence="2">Uncharacterized protein</fullName>
    </submittedName>
</protein>
<feature type="signal peptide" evidence="1">
    <location>
        <begin position="1"/>
        <end position="19"/>
    </location>
</feature>
<dbReference type="RefSeq" id="WP_014703601.1">
    <property type="nucleotide sequence ID" value="NC_017856.1"/>
</dbReference>
<dbReference type="STRING" id="754477.Q7C_1019"/>
<gene>
    <name evidence="2" type="ordered locus">Q7C_1019</name>
</gene>
<dbReference type="OrthoDB" id="7063087at2"/>
<evidence type="ECO:0000313" key="3">
    <source>
        <dbReference type="Proteomes" id="UP000009145"/>
    </source>
</evidence>
<accession>I1YGY8</accession>
<keyword evidence="3" id="KW-1185">Reference proteome</keyword>
<name>I1YGY8_METFJ</name>
<feature type="chain" id="PRO_5003654439" evidence="1">
    <location>
        <begin position="20"/>
        <end position="134"/>
    </location>
</feature>
<proteinExistence type="predicted"/>
<evidence type="ECO:0000313" key="2">
    <source>
        <dbReference type="EMBL" id="AFJ02181.1"/>
    </source>
</evidence>
<dbReference type="PATRIC" id="fig|754477.3.peg.1003"/>
<evidence type="ECO:0000256" key="1">
    <source>
        <dbReference type="SAM" id="SignalP"/>
    </source>
</evidence>
<reference evidence="2 3" key="1">
    <citation type="journal article" date="2012" name="J. Bacteriol.">
        <title>Complete genome sequences of Methylophaga sp. strain JAM1 and Methylophaga sp. strain JAM7.</title>
        <authorList>
            <person name="Villeneuve C."/>
            <person name="Martineau C."/>
            <person name="Mauffrey F."/>
            <person name="Villemur R."/>
        </authorList>
    </citation>
    <scope>NUCLEOTIDE SEQUENCE [LARGE SCALE GENOMIC DNA]</scope>
    <source>
        <strain evidence="2 3">JAM7</strain>
    </source>
</reference>
<organism evidence="2 3">
    <name type="scientific">Methylophaga frappieri (strain ATCC BAA-2434 / DSM 25690 / JAM7)</name>
    <dbReference type="NCBI Taxonomy" id="754477"/>
    <lineage>
        <taxon>Bacteria</taxon>
        <taxon>Pseudomonadati</taxon>
        <taxon>Pseudomonadota</taxon>
        <taxon>Gammaproteobacteria</taxon>
        <taxon>Thiotrichales</taxon>
        <taxon>Piscirickettsiaceae</taxon>
        <taxon>Methylophaga</taxon>
    </lineage>
</organism>
<dbReference type="EMBL" id="CP003380">
    <property type="protein sequence ID" value="AFJ02181.1"/>
    <property type="molecule type" value="Genomic_DNA"/>
</dbReference>
<dbReference type="Proteomes" id="UP000009145">
    <property type="component" value="Chromosome"/>
</dbReference>
<keyword evidence="1" id="KW-0732">Signal</keyword>
<dbReference type="AlphaFoldDB" id="I1YGY8"/>
<dbReference type="KEGG" id="mec:Q7C_1019"/>
<dbReference type="HOGENOM" id="CLU_1852873_0_0_6"/>